<evidence type="ECO:0000313" key="2">
    <source>
        <dbReference type="Proteomes" id="UP000233551"/>
    </source>
</evidence>
<gene>
    <name evidence="1" type="ORF">CRG98_000735</name>
</gene>
<keyword evidence="2" id="KW-1185">Reference proteome</keyword>
<organism evidence="1 2">
    <name type="scientific">Punica granatum</name>
    <name type="common">Pomegranate</name>
    <dbReference type="NCBI Taxonomy" id="22663"/>
    <lineage>
        <taxon>Eukaryota</taxon>
        <taxon>Viridiplantae</taxon>
        <taxon>Streptophyta</taxon>
        <taxon>Embryophyta</taxon>
        <taxon>Tracheophyta</taxon>
        <taxon>Spermatophyta</taxon>
        <taxon>Magnoliopsida</taxon>
        <taxon>eudicotyledons</taxon>
        <taxon>Gunneridae</taxon>
        <taxon>Pentapetalae</taxon>
        <taxon>rosids</taxon>
        <taxon>malvids</taxon>
        <taxon>Myrtales</taxon>
        <taxon>Lythraceae</taxon>
        <taxon>Punica</taxon>
    </lineage>
</organism>
<sequence>MAQIGFHKIRGKSRRKARESGDSVRLSYGCSTARIQEFGWLERAARHVRAYTDVGRSGDVPRCALACVQLGVRRARGGAGACAGAQVCASMHGHRQEQGRARVCKGGCTDGLLSTRSTSVRASGTSRALWSAGVGVSKHLEHTAERLDVRLSAWTRGPNATDHGTDLKC</sequence>
<dbReference type="Proteomes" id="UP000233551">
    <property type="component" value="Unassembled WGS sequence"/>
</dbReference>
<accession>A0A2I0LDW3</accession>
<dbReference type="EMBL" id="PGOL01000032">
    <property type="protein sequence ID" value="PKI78874.1"/>
    <property type="molecule type" value="Genomic_DNA"/>
</dbReference>
<comment type="caution">
    <text evidence="1">The sequence shown here is derived from an EMBL/GenBank/DDBJ whole genome shotgun (WGS) entry which is preliminary data.</text>
</comment>
<evidence type="ECO:0000313" key="1">
    <source>
        <dbReference type="EMBL" id="PKI78874.1"/>
    </source>
</evidence>
<reference evidence="1 2" key="1">
    <citation type="submission" date="2017-11" db="EMBL/GenBank/DDBJ databases">
        <title>De-novo sequencing of pomegranate (Punica granatum L.) genome.</title>
        <authorList>
            <person name="Akparov Z."/>
            <person name="Amiraslanov A."/>
            <person name="Hajiyeva S."/>
            <person name="Abbasov M."/>
            <person name="Kaur K."/>
            <person name="Hamwieh A."/>
            <person name="Solovyev V."/>
            <person name="Salamov A."/>
            <person name="Braich B."/>
            <person name="Kosarev P."/>
            <person name="Mahmoud A."/>
            <person name="Hajiyev E."/>
            <person name="Babayeva S."/>
            <person name="Izzatullayeva V."/>
            <person name="Mammadov A."/>
            <person name="Mammadov A."/>
            <person name="Sharifova S."/>
            <person name="Ojaghi J."/>
            <person name="Eynullazada K."/>
            <person name="Bayramov B."/>
            <person name="Abdulazimova A."/>
            <person name="Shahmuradov I."/>
        </authorList>
    </citation>
    <scope>NUCLEOTIDE SEQUENCE [LARGE SCALE GENOMIC DNA]</scope>
    <source>
        <strain evidence="2">cv. AG2017</strain>
        <tissue evidence="1">Leaf</tissue>
    </source>
</reference>
<protein>
    <submittedName>
        <fullName evidence="1">Uncharacterized protein</fullName>
    </submittedName>
</protein>
<name>A0A2I0LDW3_PUNGR</name>
<dbReference type="AlphaFoldDB" id="A0A2I0LDW3"/>
<proteinExistence type="predicted"/>